<dbReference type="InterPro" id="IPR051781">
    <property type="entry name" value="Metallo-dep_Hydrolase"/>
</dbReference>
<dbReference type="RefSeq" id="WP_109680146.1">
    <property type="nucleotide sequence ID" value="NZ_CP086615.1"/>
</dbReference>
<evidence type="ECO:0000313" key="2">
    <source>
        <dbReference type="Proteomes" id="UP000245474"/>
    </source>
</evidence>
<dbReference type="NCBIfam" id="NF011987">
    <property type="entry name" value="PRK15446.2-3"/>
    <property type="match status" value="1"/>
</dbReference>
<dbReference type="SUPFAM" id="SSF51556">
    <property type="entry name" value="Metallo-dependent hydrolases"/>
    <property type="match status" value="1"/>
</dbReference>
<dbReference type="InterPro" id="IPR012696">
    <property type="entry name" value="PhnM"/>
</dbReference>
<organism evidence="1 2">
    <name type="scientific">Sediminicurvatus halobius</name>
    <dbReference type="NCBI Taxonomy" id="2182432"/>
    <lineage>
        <taxon>Bacteria</taxon>
        <taxon>Pseudomonadati</taxon>
        <taxon>Pseudomonadota</taxon>
        <taxon>Gammaproteobacteria</taxon>
        <taxon>Chromatiales</taxon>
        <taxon>Ectothiorhodospiraceae</taxon>
        <taxon>Sediminicurvatus</taxon>
    </lineage>
</organism>
<dbReference type="PIRSF" id="PIRSF038971">
    <property type="entry name" value="PhnM"/>
    <property type="match status" value="1"/>
</dbReference>
<reference evidence="1 2" key="1">
    <citation type="submission" date="2018-05" db="EMBL/GenBank/DDBJ databases">
        <title>Spiribacter halobius sp. nov., a moderately halophilic bacterium isolated from marine solar saltern.</title>
        <authorList>
            <person name="Zheng W.-S."/>
            <person name="Lu D.-C."/>
            <person name="Du Z.-J."/>
        </authorList>
    </citation>
    <scope>NUCLEOTIDE SEQUENCE [LARGE SCALE GENOMIC DNA]</scope>
    <source>
        <strain evidence="1 2">E85</strain>
    </source>
</reference>
<dbReference type="InterPro" id="IPR032466">
    <property type="entry name" value="Metal_Hydrolase"/>
</dbReference>
<dbReference type="PANTHER" id="PTHR43135:SF3">
    <property type="entry name" value="ALPHA-D-RIBOSE 1-METHYLPHOSPHONATE 5-TRIPHOSPHATE DIPHOSPHATASE"/>
    <property type="match status" value="1"/>
</dbReference>
<dbReference type="SUPFAM" id="SSF51338">
    <property type="entry name" value="Composite domain of metallo-dependent hydrolases"/>
    <property type="match status" value="1"/>
</dbReference>
<dbReference type="GO" id="GO:0019700">
    <property type="term" value="P:organic phosphonate catabolic process"/>
    <property type="evidence" value="ECO:0007669"/>
    <property type="project" value="InterPro"/>
</dbReference>
<protein>
    <submittedName>
        <fullName evidence="1">Alpha-D-ribose 1-methylphosphonate 5-triphosphate diphosphatase</fullName>
    </submittedName>
</protein>
<accession>A0A2U2MWK8</accession>
<dbReference type="InterPro" id="IPR011059">
    <property type="entry name" value="Metal-dep_hydrolase_composite"/>
</dbReference>
<evidence type="ECO:0000313" key="1">
    <source>
        <dbReference type="EMBL" id="PWG61202.1"/>
    </source>
</evidence>
<gene>
    <name evidence="1" type="ORF">DEM34_17630</name>
</gene>
<name>A0A2U2MWK8_9GAMM</name>
<dbReference type="Proteomes" id="UP000245474">
    <property type="component" value="Unassembled WGS sequence"/>
</dbReference>
<dbReference type="OrthoDB" id="9807210at2"/>
<proteinExistence type="predicted"/>
<comment type="caution">
    <text evidence="1">The sequence shown here is derived from an EMBL/GenBank/DDBJ whole genome shotgun (WGS) entry which is preliminary data.</text>
</comment>
<dbReference type="PANTHER" id="PTHR43135">
    <property type="entry name" value="ALPHA-D-RIBOSE 1-METHYLPHOSPHONATE 5-TRIPHOSPHATE DIPHOSPHATASE"/>
    <property type="match status" value="1"/>
</dbReference>
<keyword evidence="2" id="KW-1185">Reference proteome</keyword>
<dbReference type="NCBIfam" id="NF011990">
    <property type="entry name" value="PRK15446.2-6"/>
    <property type="match status" value="1"/>
</dbReference>
<dbReference type="Gene3D" id="3.20.20.140">
    <property type="entry name" value="Metal-dependent hydrolases"/>
    <property type="match status" value="1"/>
</dbReference>
<sequence length="403" mass="42466">MTEEALAPESQQGRPLAIRGAEVLLPGEGLTEATVVVADGRIAECTSGPGGDARAIDARGLLLLPGIIDLHGDAFEHFLMPRSGVPFPAAVALAEVDRQLVANGITTAYHGITYSWEPGLRGRETVLAVLDALNRLNGVLGCDTRIHLRHELYNVDAETEILEWIRAGQIGLIALNDHLSMIRERLGRAEKLSQYTERSGLSPDAYRTLVEDIAARADEVAPATARLCAQARAAGVPIASHDDESPAMRAAYRELGVQLCEFPCNAETAADAIAAGEPVILGAPNVLRGGSHDGRLHAGDAINEGLCTVLASDYYYPATLHAACQLWSDGGMELARAWDLVAGGPARAAGLTDRGMIHPSLRADLVLVDPNGALGPAVAATIAGGRVVHAHRGLGDQRHPVLP</sequence>
<dbReference type="GO" id="GO:0016810">
    <property type="term" value="F:hydrolase activity, acting on carbon-nitrogen (but not peptide) bonds"/>
    <property type="evidence" value="ECO:0007669"/>
    <property type="project" value="InterPro"/>
</dbReference>
<dbReference type="AlphaFoldDB" id="A0A2U2MWK8"/>
<dbReference type="EMBL" id="QFFI01000044">
    <property type="protein sequence ID" value="PWG61202.1"/>
    <property type="molecule type" value="Genomic_DNA"/>
</dbReference>